<organism evidence="2 3">
    <name type="scientific">Solanum verrucosum</name>
    <dbReference type="NCBI Taxonomy" id="315347"/>
    <lineage>
        <taxon>Eukaryota</taxon>
        <taxon>Viridiplantae</taxon>
        <taxon>Streptophyta</taxon>
        <taxon>Embryophyta</taxon>
        <taxon>Tracheophyta</taxon>
        <taxon>Spermatophyta</taxon>
        <taxon>Magnoliopsida</taxon>
        <taxon>eudicotyledons</taxon>
        <taxon>Gunneridae</taxon>
        <taxon>Pentapetalae</taxon>
        <taxon>asterids</taxon>
        <taxon>lamiids</taxon>
        <taxon>Solanales</taxon>
        <taxon>Solanaceae</taxon>
        <taxon>Solanoideae</taxon>
        <taxon>Solaneae</taxon>
        <taxon>Solanum</taxon>
    </lineage>
</organism>
<dbReference type="Proteomes" id="UP001234989">
    <property type="component" value="Chromosome 2"/>
</dbReference>
<reference evidence="2" key="1">
    <citation type="submission" date="2023-08" db="EMBL/GenBank/DDBJ databases">
        <title>A de novo genome assembly of Solanum verrucosum Schlechtendal, a Mexican diploid species geographically isolated from the other diploid A-genome species in potato relatives.</title>
        <authorList>
            <person name="Hosaka K."/>
        </authorList>
    </citation>
    <scope>NUCLEOTIDE SEQUENCE</scope>
    <source>
        <tissue evidence="2">Young leaves</tissue>
    </source>
</reference>
<evidence type="ECO:0000313" key="2">
    <source>
        <dbReference type="EMBL" id="WMV13566.1"/>
    </source>
</evidence>
<feature type="compositionally biased region" description="Polar residues" evidence="1">
    <location>
        <begin position="63"/>
        <end position="82"/>
    </location>
</feature>
<gene>
    <name evidence="2" type="ORF">MTR67_006951</name>
</gene>
<sequence>MLPIPTDPNISYLNGVVEVEGVMDGGCQEKHTNMQERGSKWGNLTHVLHEGTHYDHSSDLRTPATTTRQQLNSDQQQEKMPQTTITHLPSVGSDHCPLLMEMTARVEDHIREDGEWIQGDDNFAKAAGAHFQSVV</sequence>
<evidence type="ECO:0000256" key="1">
    <source>
        <dbReference type="SAM" id="MobiDB-lite"/>
    </source>
</evidence>
<accession>A0AAF0TCA9</accession>
<evidence type="ECO:0000313" key="3">
    <source>
        <dbReference type="Proteomes" id="UP001234989"/>
    </source>
</evidence>
<name>A0AAF0TCA9_SOLVR</name>
<keyword evidence="3" id="KW-1185">Reference proteome</keyword>
<dbReference type="AlphaFoldDB" id="A0AAF0TCA9"/>
<proteinExistence type="predicted"/>
<protein>
    <submittedName>
        <fullName evidence="2">Uncharacterized protein</fullName>
    </submittedName>
</protein>
<feature type="region of interest" description="Disordered" evidence="1">
    <location>
        <begin position="53"/>
        <end position="82"/>
    </location>
</feature>
<dbReference type="EMBL" id="CP133613">
    <property type="protein sequence ID" value="WMV13566.1"/>
    <property type="molecule type" value="Genomic_DNA"/>
</dbReference>